<name>A0A8H5XG54_9HYPO</name>
<keyword evidence="2" id="KW-1185">Reference proteome</keyword>
<gene>
    <name evidence="1" type="ORF">FDENT_2267</name>
</gene>
<evidence type="ECO:0000313" key="2">
    <source>
        <dbReference type="Proteomes" id="UP000562682"/>
    </source>
</evidence>
<protein>
    <submittedName>
        <fullName evidence="1">Transporter hol1</fullName>
    </submittedName>
</protein>
<reference evidence="1 2" key="1">
    <citation type="submission" date="2020-05" db="EMBL/GenBank/DDBJ databases">
        <title>Identification and distribution of gene clusters putatively required for synthesis of sphingolipid metabolism inhibitors in phylogenetically diverse species of the filamentous fungus Fusarium.</title>
        <authorList>
            <person name="Kim H.-S."/>
            <person name="Busman M."/>
            <person name="Brown D.W."/>
            <person name="Divon H."/>
            <person name="Uhlig S."/>
            <person name="Proctor R.H."/>
        </authorList>
    </citation>
    <scope>NUCLEOTIDE SEQUENCE [LARGE SCALE GENOMIC DNA]</scope>
    <source>
        <strain evidence="1 2">NRRL 25311</strain>
    </source>
</reference>
<sequence>MTFRSMSYGLLLNEEAAVDTQAELELECFNMCQKKNGCRHTLVEGAVSPEASCVRPVTLRAWLNEDVVKGEAVTSTADGASYDDSISVDSALDKDHDRDHDDDGYDERALDLLQSVMTGMANRSDIPDRIELDVLVGYIKVVDKQKLRELYLPQGFVWYDVLLPNMSTSFDEDAIAWLWILWRLHMPTEFRKLSAIVAQQAIGRIGPEHDRHGVNIPESIIDAIEERRVHALTQVKDGVDQVIEFCRNYKDPVEQNWFIWGRKSPKINSILISRYLRNETWDHFGWDFSSSFRGLSFEKTAKWIRSMMNSGDWMIRTVPPVTVPQLLAFLSSSVLGVDLHGAGDSAVLSSHVHKELTNLVARLEAQDWGIELDRVTCRPSD</sequence>
<dbReference type="AlphaFoldDB" id="A0A8H5XG54"/>
<dbReference type="Proteomes" id="UP000562682">
    <property type="component" value="Unassembled WGS sequence"/>
</dbReference>
<evidence type="ECO:0000313" key="1">
    <source>
        <dbReference type="EMBL" id="KAF5693125.1"/>
    </source>
</evidence>
<organism evidence="1 2">
    <name type="scientific">Fusarium denticulatum</name>
    <dbReference type="NCBI Taxonomy" id="48507"/>
    <lineage>
        <taxon>Eukaryota</taxon>
        <taxon>Fungi</taxon>
        <taxon>Dikarya</taxon>
        <taxon>Ascomycota</taxon>
        <taxon>Pezizomycotina</taxon>
        <taxon>Sordariomycetes</taxon>
        <taxon>Hypocreomycetidae</taxon>
        <taxon>Hypocreales</taxon>
        <taxon>Nectriaceae</taxon>
        <taxon>Fusarium</taxon>
        <taxon>Fusarium fujikuroi species complex</taxon>
    </lineage>
</organism>
<proteinExistence type="predicted"/>
<accession>A0A8H5XG54</accession>
<comment type="caution">
    <text evidence="1">The sequence shown here is derived from an EMBL/GenBank/DDBJ whole genome shotgun (WGS) entry which is preliminary data.</text>
</comment>
<dbReference type="EMBL" id="JAAOAK010000049">
    <property type="protein sequence ID" value="KAF5693125.1"/>
    <property type="molecule type" value="Genomic_DNA"/>
</dbReference>